<dbReference type="InterPro" id="IPR032466">
    <property type="entry name" value="Metal_Hydrolase"/>
</dbReference>
<keyword evidence="2" id="KW-0378">Hydrolase</keyword>
<dbReference type="Gene3D" id="3.20.20.140">
    <property type="entry name" value="Metal-dependent hydrolases"/>
    <property type="match status" value="1"/>
</dbReference>
<keyword evidence="1 4" id="KW-0479">Metal-binding</keyword>
<evidence type="ECO:0000256" key="1">
    <source>
        <dbReference type="ARBA" id="ARBA00022723"/>
    </source>
</evidence>
<dbReference type="PANTHER" id="PTHR10819">
    <property type="entry name" value="PHOSPHOTRIESTERASE-RELATED"/>
    <property type="match status" value="1"/>
</dbReference>
<comment type="similarity">
    <text evidence="5">Belongs to the metallo-dependent hydrolases superfamily. Phosphotriesterase family.</text>
</comment>
<evidence type="ECO:0000256" key="4">
    <source>
        <dbReference type="PIRSR" id="PIRSR601559-51"/>
    </source>
</evidence>
<dbReference type="EMBL" id="MFKF01000410">
    <property type="protein sequence ID" value="OGG44247.1"/>
    <property type="molecule type" value="Genomic_DNA"/>
</dbReference>
<name>A0A1F6C5T8_HANXR</name>
<dbReference type="GO" id="GO:0016787">
    <property type="term" value="F:hydrolase activity"/>
    <property type="evidence" value="ECO:0007669"/>
    <property type="project" value="UniProtKB-KW"/>
</dbReference>
<dbReference type="GO" id="GO:0008270">
    <property type="term" value="F:zinc ion binding"/>
    <property type="evidence" value="ECO:0007669"/>
    <property type="project" value="InterPro"/>
</dbReference>
<feature type="binding site" evidence="4">
    <location>
        <position position="33"/>
    </location>
    <ligand>
        <name>Zn(2+)</name>
        <dbReference type="ChEBI" id="CHEBI:29105"/>
        <label>1</label>
    </ligand>
</feature>
<dbReference type="AlphaFoldDB" id="A0A1F6C5T8"/>
<accession>A0A1F6C5T8</accession>
<dbReference type="SUPFAM" id="SSF51556">
    <property type="entry name" value="Metallo-dependent hydrolases"/>
    <property type="match status" value="1"/>
</dbReference>
<feature type="binding site" evidence="4">
    <location>
        <position position="35"/>
    </location>
    <ligand>
        <name>Zn(2+)</name>
        <dbReference type="ChEBI" id="CHEBI:29105"/>
        <label>1</label>
    </ligand>
</feature>
<feature type="binding site" evidence="4">
    <location>
        <position position="266"/>
    </location>
    <ligand>
        <name>Zn(2+)</name>
        <dbReference type="ChEBI" id="CHEBI:29105"/>
        <label>1</label>
    </ligand>
</feature>
<feature type="modified residue" description="N6-carboxylysine" evidence="3 5">
    <location>
        <position position="148"/>
    </location>
</feature>
<reference evidence="6 7" key="1">
    <citation type="journal article" date="2016" name="Nat. Commun.">
        <title>Thousands of microbial genomes shed light on interconnected biogeochemical processes in an aquifer system.</title>
        <authorList>
            <person name="Anantharaman K."/>
            <person name="Brown C.T."/>
            <person name="Hug L.A."/>
            <person name="Sharon I."/>
            <person name="Castelle C.J."/>
            <person name="Probst A.J."/>
            <person name="Thomas B.C."/>
            <person name="Singh A."/>
            <person name="Wilkins M.J."/>
            <person name="Karaoz U."/>
            <person name="Brodie E.L."/>
            <person name="Williams K.H."/>
            <person name="Hubbard S.S."/>
            <person name="Banfield J.F."/>
        </authorList>
    </citation>
    <scope>NUCLEOTIDE SEQUENCE [LARGE SCALE GENOMIC DNA]</scope>
    <source>
        <strain evidence="7">RIFCSPLOWO2_12_FULL_64_10</strain>
    </source>
</reference>
<feature type="binding site" description="via carbamate group" evidence="4">
    <location>
        <position position="148"/>
    </location>
    <ligand>
        <name>Zn(2+)</name>
        <dbReference type="ChEBI" id="CHEBI:29105"/>
        <label>1</label>
    </ligand>
</feature>
<evidence type="ECO:0008006" key="8">
    <source>
        <dbReference type="Google" id="ProtNLM"/>
    </source>
</evidence>
<gene>
    <name evidence="6" type="ORF">A3F84_09590</name>
</gene>
<dbReference type="PANTHER" id="PTHR10819:SF3">
    <property type="entry name" value="PHOSPHOTRIESTERASE-RELATED PROTEIN"/>
    <property type="match status" value="1"/>
</dbReference>
<feature type="binding site" evidence="4">
    <location>
        <position position="209"/>
    </location>
    <ligand>
        <name>Zn(2+)</name>
        <dbReference type="ChEBI" id="CHEBI:29105"/>
        <label>2</label>
    </ligand>
</feature>
<evidence type="ECO:0000313" key="7">
    <source>
        <dbReference type="Proteomes" id="UP000178606"/>
    </source>
</evidence>
<evidence type="ECO:0000256" key="2">
    <source>
        <dbReference type="ARBA" id="ARBA00022801"/>
    </source>
</evidence>
<feature type="binding site" description="via carbamate group" evidence="4">
    <location>
        <position position="148"/>
    </location>
    <ligand>
        <name>Zn(2+)</name>
        <dbReference type="ChEBI" id="CHEBI:29105"/>
        <label>2</label>
    </ligand>
</feature>
<evidence type="ECO:0000256" key="5">
    <source>
        <dbReference type="PROSITE-ProRule" id="PRU00679"/>
    </source>
</evidence>
<protein>
    <recommendedName>
        <fullName evidence="8">Aryldialkylphosphatase</fullName>
    </recommendedName>
</protein>
<evidence type="ECO:0000313" key="6">
    <source>
        <dbReference type="EMBL" id="OGG44247.1"/>
    </source>
</evidence>
<proteinExistence type="inferred from homology"/>
<feature type="binding site" evidence="4">
    <location>
        <position position="182"/>
    </location>
    <ligand>
        <name>Zn(2+)</name>
        <dbReference type="ChEBI" id="CHEBI:29105"/>
        <label>2</label>
    </ligand>
</feature>
<organism evidence="6 7">
    <name type="scientific">Handelsmanbacteria sp. (strain RIFCSPLOWO2_12_FULL_64_10)</name>
    <dbReference type="NCBI Taxonomy" id="1817868"/>
    <lineage>
        <taxon>Bacteria</taxon>
        <taxon>Candidatus Handelsmaniibacteriota</taxon>
    </lineage>
</organism>
<dbReference type="Proteomes" id="UP000178606">
    <property type="component" value="Unassembled WGS sequence"/>
</dbReference>
<dbReference type="Pfam" id="PF02126">
    <property type="entry name" value="PTE"/>
    <property type="match status" value="1"/>
</dbReference>
<dbReference type="InterPro" id="IPR001559">
    <property type="entry name" value="Phosphotriesterase"/>
</dbReference>
<evidence type="ECO:0000256" key="3">
    <source>
        <dbReference type="PIRSR" id="PIRSR601559-50"/>
    </source>
</evidence>
<comment type="caution">
    <text evidence="6">The sequence shown here is derived from an EMBL/GenBank/DDBJ whole genome shotgun (WGS) entry which is preliminary data.</text>
</comment>
<dbReference type="PROSITE" id="PS51347">
    <property type="entry name" value="PHOSPHOTRIESTERASE_2"/>
    <property type="match status" value="1"/>
</dbReference>
<sequence>MGATPRPPKEAPVSVQTVTGPVPPEDLGVVLTHEHVMVDFIGADKVNRGRYDPEEVFRTALPHLKQVRDLGCRTLVECTPMFLGRDPALLRRLSEASNLHILTNTGMYKAPYLPAYALEQSAEDLAASWIAEAQGGIEGAGIRPGLIKIAVNPDAELVPIQKKIVRAAALTHLQTGLSIAAHTGPGPGLEVLDALKAEGVAPAAYIWVHAQSNPDQSKCLEAARRGAWLSYDGFLPTRGDTPPKIEGHLRAALDQGFADRLLISHDAGWYHVGEPGGGTYRPYDAIFTHFLPVLKKDYPGIEKTLLVDNPRRALTPEVKKSS</sequence>
<comment type="cofactor">
    <cofactor evidence="4">
        <name>a divalent metal cation</name>
        <dbReference type="ChEBI" id="CHEBI:60240"/>
    </cofactor>
    <text evidence="4">Binds 2 divalent metal cations per subunit.</text>
</comment>